<reference evidence="4" key="2">
    <citation type="submission" date="2023-05" db="EMBL/GenBank/DDBJ databases">
        <authorList>
            <consortium name="Lawrence Berkeley National Laboratory"/>
            <person name="Steindorff A."/>
            <person name="Hensen N."/>
            <person name="Bonometti L."/>
            <person name="Westerberg I."/>
            <person name="Brannstrom I.O."/>
            <person name="Guillou S."/>
            <person name="Cros-Aarteil S."/>
            <person name="Calhoun S."/>
            <person name="Haridas S."/>
            <person name="Kuo A."/>
            <person name="Mondo S."/>
            <person name="Pangilinan J."/>
            <person name="Riley R."/>
            <person name="Labutti K."/>
            <person name="Andreopoulos B."/>
            <person name="Lipzen A."/>
            <person name="Chen C."/>
            <person name="Yanf M."/>
            <person name="Daum C."/>
            <person name="Ng V."/>
            <person name="Clum A."/>
            <person name="Ohm R."/>
            <person name="Martin F."/>
            <person name="Silar P."/>
            <person name="Natvig D."/>
            <person name="Lalanne C."/>
            <person name="Gautier V."/>
            <person name="Ament-Velasquez S.L."/>
            <person name="Kruys A."/>
            <person name="Hutchinson M.I."/>
            <person name="Powell A.J."/>
            <person name="Barry K."/>
            <person name="Miller A.N."/>
            <person name="Grigoriev I.V."/>
            <person name="Debuchy R."/>
            <person name="Gladieux P."/>
            <person name="Thoren M.H."/>
            <person name="Johannesson H."/>
        </authorList>
    </citation>
    <scope>NUCLEOTIDE SEQUENCE</scope>
    <source>
        <strain evidence="4">CBS 990.96</strain>
    </source>
</reference>
<keyword evidence="5" id="KW-1185">Reference proteome</keyword>
<feature type="transmembrane region" description="Helical" evidence="2">
    <location>
        <begin position="619"/>
        <end position="641"/>
    </location>
</feature>
<feature type="region of interest" description="Disordered" evidence="1">
    <location>
        <begin position="729"/>
        <end position="780"/>
    </location>
</feature>
<dbReference type="PANTHER" id="PTHR33112:SF15">
    <property type="entry name" value="HETEROKARYON INCOMPATIBILITY DOMAIN-CONTAINING PROTEIN"/>
    <property type="match status" value="1"/>
</dbReference>
<evidence type="ECO:0000313" key="4">
    <source>
        <dbReference type="EMBL" id="KAK4227821.1"/>
    </source>
</evidence>
<sequence length="1083" mass="120033">MDSFWSTDTGTTQYRVQLGVWTNWSRGPVFGSTLTLTRENGNLLIAFTAFFVSLVATRLWRIACLVIHFAYSTLEPRDGVHHQRQAILRNSASPASAIFTLGQLCFAWRKSAKMTFWRTLPTILFAVASLWAFALATGFSSQISSAITNDVLVNGANCSYLYQRASSGSVYTMRDAAVISSEVSKRRDKALAYSQQCYPSGNVAALTSSRETRTGIFDCGSYVVGRLPIKTIDMNAPCPFRGGICASNSSNLLLDTGLIDSHTHLGINAPSNERLKFRQVLRCAPLQTEGYTISGAGNYSNYTSYHYGFSKGANRSTPLLDPDRSRTTIVEDPEAFAARSGEGTYREQTTFYIAGSKYWDVTHWPNSNYFSTFSPIPNLRQPENDSDVNIIFLLTNGVGFVNKTDDPWYHVNKEMTGNFVRTMASTIRAPIYYSTEGASPMGCLEQYQFCTTASLGLPRDSSGTRCGPLDSFYNALLLAETAVFNRTPDAWNGTDDPEYSYLNNKLYSQFLRFANVLVTTVGFPATIPIGLGAKSLASQTTFESNVIQWSLVEDQWKYDVMKWWSIWLSALQTGFVDSAIGPGPADIERLEPYMVRPEDDHERGMCQSQKVRSTRYTSFSMFGLCFMYAAGVLIVGASYSIEPILDCVAARREKGNNKVKAKGGGAYQEWVVHETLHLQRLGFQGLGRGTWSRCNDNIPVTKPGEMLKSLAIPAHDVQQGKDAAAEKVLSHQTILERSSPITPITSESSESGATTSTTRVLEDESTAESETQETPRVESVAATTDVKNLGRHGTYAGRSNIGSQKARVMTNLFLPIGPLASCAHGNMESAGLASDLLVKQKWDHQLRVTVEGCKFCDVIRDSLDEVSTNSHPTPSINTREYTVHESTAFCVKIRSPWTSHTPGHINIFIYEGKLKGDLTPVSFIKQRLWECSSDEECNESISPPAAQTTWPARVVEILCDTVRVAKFNPDTMAGEFMAFSYCWGSREELIKNPPYRLTVSTMPELQSAAGVSISKMPYSLQDSFRLCKQFGISYIWIDALCIMQARFANDLPAIQDWETESMKMETVYSKAKLTIRGCGRFVA</sequence>
<feature type="transmembrane region" description="Helical" evidence="2">
    <location>
        <begin position="43"/>
        <end position="71"/>
    </location>
</feature>
<evidence type="ECO:0000256" key="1">
    <source>
        <dbReference type="SAM" id="MobiDB-lite"/>
    </source>
</evidence>
<dbReference type="EMBL" id="MU865327">
    <property type="protein sequence ID" value="KAK4227821.1"/>
    <property type="molecule type" value="Genomic_DNA"/>
</dbReference>
<evidence type="ECO:0000313" key="5">
    <source>
        <dbReference type="Proteomes" id="UP001301958"/>
    </source>
</evidence>
<evidence type="ECO:0000259" key="3">
    <source>
        <dbReference type="Pfam" id="PF06985"/>
    </source>
</evidence>
<feature type="domain" description="Heterokaryon incompatibility" evidence="3">
    <location>
        <begin position="976"/>
        <end position="1075"/>
    </location>
</feature>
<accession>A0AAN7GVE3</accession>
<organism evidence="4 5">
    <name type="scientific">Podospora fimiseda</name>
    <dbReference type="NCBI Taxonomy" id="252190"/>
    <lineage>
        <taxon>Eukaryota</taxon>
        <taxon>Fungi</taxon>
        <taxon>Dikarya</taxon>
        <taxon>Ascomycota</taxon>
        <taxon>Pezizomycotina</taxon>
        <taxon>Sordariomycetes</taxon>
        <taxon>Sordariomycetidae</taxon>
        <taxon>Sordariales</taxon>
        <taxon>Podosporaceae</taxon>
        <taxon>Podospora</taxon>
    </lineage>
</organism>
<dbReference type="AlphaFoldDB" id="A0AAN7GVE3"/>
<reference evidence="4" key="1">
    <citation type="journal article" date="2023" name="Mol. Phylogenet. Evol.">
        <title>Genome-scale phylogeny and comparative genomics of the fungal order Sordariales.</title>
        <authorList>
            <person name="Hensen N."/>
            <person name="Bonometti L."/>
            <person name="Westerberg I."/>
            <person name="Brannstrom I.O."/>
            <person name="Guillou S."/>
            <person name="Cros-Aarteil S."/>
            <person name="Calhoun S."/>
            <person name="Haridas S."/>
            <person name="Kuo A."/>
            <person name="Mondo S."/>
            <person name="Pangilinan J."/>
            <person name="Riley R."/>
            <person name="LaButti K."/>
            <person name="Andreopoulos B."/>
            <person name="Lipzen A."/>
            <person name="Chen C."/>
            <person name="Yan M."/>
            <person name="Daum C."/>
            <person name="Ng V."/>
            <person name="Clum A."/>
            <person name="Steindorff A."/>
            <person name="Ohm R.A."/>
            <person name="Martin F."/>
            <person name="Silar P."/>
            <person name="Natvig D.O."/>
            <person name="Lalanne C."/>
            <person name="Gautier V."/>
            <person name="Ament-Velasquez S.L."/>
            <person name="Kruys A."/>
            <person name="Hutchinson M.I."/>
            <person name="Powell A.J."/>
            <person name="Barry K."/>
            <person name="Miller A.N."/>
            <person name="Grigoriev I.V."/>
            <person name="Debuchy R."/>
            <person name="Gladieux P."/>
            <person name="Hiltunen Thoren M."/>
            <person name="Johannesson H."/>
        </authorList>
    </citation>
    <scope>NUCLEOTIDE SEQUENCE</scope>
    <source>
        <strain evidence="4">CBS 990.96</strain>
    </source>
</reference>
<dbReference type="InterPro" id="IPR010730">
    <property type="entry name" value="HET"/>
</dbReference>
<keyword evidence="2" id="KW-1133">Transmembrane helix</keyword>
<protein>
    <recommendedName>
        <fullName evidence="3">Heterokaryon incompatibility domain-containing protein</fullName>
    </recommendedName>
</protein>
<feature type="transmembrane region" description="Helical" evidence="2">
    <location>
        <begin position="510"/>
        <end position="531"/>
    </location>
</feature>
<comment type="caution">
    <text evidence="4">The sequence shown here is derived from an EMBL/GenBank/DDBJ whole genome shotgun (WGS) entry which is preliminary data.</text>
</comment>
<dbReference type="PANTHER" id="PTHR33112">
    <property type="entry name" value="DOMAIN PROTEIN, PUTATIVE-RELATED"/>
    <property type="match status" value="1"/>
</dbReference>
<dbReference type="Pfam" id="PF06985">
    <property type="entry name" value="HET"/>
    <property type="match status" value="1"/>
</dbReference>
<keyword evidence="2" id="KW-0472">Membrane</keyword>
<proteinExistence type="predicted"/>
<evidence type="ECO:0000256" key="2">
    <source>
        <dbReference type="SAM" id="Phobius"/>
    </source>
</evidence>
<name>A0AAN7GVE3_9PEZI</name>
<feature type="compositionally biased region" description="Low complexity" evidence="1">
    <location>
        <begin position="738"/>
        <end position="758"/>
    </location>
</feature>
<keyword evidence="2" id="KW-0812">Transmembrane</keyword>
<gene>
    <name evidence="4" type="ORF">QBC38DRAFT_443448</name>
</gene>
<feature type="transmembrane region" description="Helical" evidence="2">
    <location>
        <begin position="120"/>
        <end position="139"/>
    </location>
</feature>
<dbReference type="Proteomes" id="UP001301958">
    <property type="component" value="Unassembled WGS sequence"/>
</dbReference>